<reference evidence="3 4" key="1">
    <citation type="submission" date="2021-06" db="EMBL/GenBank/DDBJ databases">
        <title>A haploid diamondback moth (Plutella xylostella L.) genome assembly resolves 31 chromosomes and identifies a diamide resistance mutation.</title>
        <authorList>
            <person name="Ward C.M."/>
            <person name="Perry K.D."/>
            <person name="Baker G."/>
            <person name="Powis K."/>
            <person name="Heckel D.G."/>
            <person name="Baxter S.W."/>
        </authorList>
    </citation>
    <scope>NUCLEOTIDE SEQUENCE [LARGE SCALE GENOMIC DNA]</scope>
    <source>
        <strain evidence="3 4">LV</strain>
        <tissue evidence="3">Single pupa</tissue>
    </source>
</reference>
<dbReference type="InterPro" id="IPR000242">
    <property type="entry name" value="PTP_cat"/>
</dbReference>
<name>A0ABQ7Q1S7_PLUXY</name>
<dbReference type="PROSITE" id="PS50056">
    <property type="entry name" value="TYR_PHOSPHATASE_2"/>
    <property type="match status" value="1"/>
</dbReference>
<dbReference type="Proteomes" id="UP000823941">
    <property type="component" value="Chromosome 23"/>
</dbReference>
<dbReference type="SUPFAM" id="SSF52799">
    <property type="entry name" value="(Phosphotyrosine protein) phosphatases II"/>
    <property type="match status" value="1"/>
</dbReference>
<sequence length="96" mass="10617">FLTELSMLLASGQEWTASAAGCSAPLLLCCPRGAGRCGVALAADLLLHTHLHNQELDIPRTISLLHQQRANLIQNVAQYKFLHQVLLEYLKQSRLI</sequence>
<dbReference type="Pfam" id="PF00102">
    <property type="entry name" value="Y_phosphatase"/>
    <property type="match status" value="1"/>
</dbReference>
<dbReference type="PANTHER" id="PTHR45706:SF1">
    <property type="entry name" value="PEZ, ISOFORM A"/>
    <property type="match status" value="1"/>
</dbReference>
<protein>
    <submittedName>
        <fullName evidence="3">Uncharacterized protein</fullName>
    </submittedName>
</protein>
<evidence type="ECO:0000259" key="1">
    <source>
        <dbReference type="PROSITE" id="PS50055"/>
    </source>
</evidence>
<gene>
    <name evidence="3" type="ORF">JYU34_017366</name>
</gene>
<dbReference type="PROSITE" id="PS50055">
    <property type="entry name" value="TYR_PHOSPHATASE_PTP"/>
    <property type="match status" value="1"/>
</dbReference>
<proteinExistence type="predicted"/>
<evidence type="ECO:0000259" key="2">
    <source>
        <dbReference type="PROSITE" id="PS50056"/>
    </source>
</evidence>
<dbReference type="EMBL" id="JAHIBW010000023">
    <property type="protein sequence ID" value="KAG7298908.1"/>
    <property type="molecule type" value="Genomic_DNA"/>
</dbReference>
<dbReference type="InterPro" id="IPR003595">
    <property type="entry name" value="Tyr_Pase_cat"/>
</dbReference>
<keyword evidence="4" id="KW-1185">Reference proteome</keyword>
<evidence type="ECO:0000313" key="4">
    <source>
        <dbReference type="Proteomes" id="UP000823941"/>
    </source>
</evidence>
<organism evidence="3 4">
    <name type="scientific">Plutella xylostella</name>
    <name type="common">Diamondback moth</name>
    <name type="synonym">Plutella maculipennis</name>
    <dbReference type="NCBI Taxonomy" id="51655"/>
    <lineage>
        <taxon>Eukaryota</taxon>
        <taxon>Metazoa</taxon>
        <taxon>Ecdysozoa</taxon>
        <taxon>Arthropoda</taxon>
        <taxon>Hexapoda</taxon>
        <taxon>Insecta</taxon>
        <taxon>Pterygota</taxon>
        <taxon>Neoptera</taxon>
        <taxon>Endopterygota</taxon>
        <taxon>Lepidoptera</taxon>
        <taxon>Glossata</taxon>
        <taxon>Ditrysia</taxon>
        <taxon>Yponomeutoidea</taxon>
        <taxon>Plutellidae</taxon>
        <taxon>Plutella</taxon>
    </lineage>
</organism>
<dbReference type="PRINTS" id="PR00700">
    <property type="entry name" value="PRTYPHPHTASE"/>
</dbReference>
<feature type="domain" description="Tyrosine-protein phosphatase" evidence="1">
    <location>
        <begin position="1"/>
        <end position="89"/>
    </location>
</feature>
<dbReference type="SMART" id="SM00404">
    <property type="entry name" value="PTPc_motif"/>
    <property type="match status" value="1"/>
</dbReference>
<dbReference type="InterPro" id="IPR029021">
    <property type="entry name" value="Prot-tyrosine_phosphatase-like"/>
</dbReference>
<dbReference type="PANTHER" id="PTHR45706">
    <property type="entry name" value="TYROSINE-PROTEIN PHOSPHATASE"/>
    <property type="match status" value="1"/>
</dbReference>
<dbReference type="Gene3D" id="3.90.190.10">
    <property type="entry name" value="Protein tyrosine phosphatase superfamily"/>
    <property type="match status" value="1"/>
</dbReference>
<feature type="non-terminal residue" evidence="3">
    <location>
        <position position="1"/>
    </location>
</feature>
<evidence type="ECO:0000313" key="3">
    <source>
        <dbReference type="EMBL" id="KAG7298908.1"/>
    </source>
</evidence>
<comment type="caution">
    <text evidence="3">The sequence shown here is derived from an EMBL/GenBank/DDBJ whole genome shotgun (WGS) entry which is preliminary data.</text>
</comment>
<dbReference type="InterPro" id="IPR000387">
    <property type="entry name" value="Tyr_Pase_dom"/>
</dbReference>
<feature type="domain" description="Tyrosine specific protein phosphatases" evidence="2">
    <location>
        <begin position="1"/>
        <end position="80"/>
    </location>
</feature>
<accession>A0ABQ7Q1S7</accession>